<dbReference type="Proteomes" id="UP000308600">
    <property type="component" value="Unassembled WGS sequence"/>
</dbReference>
<proteinExistence type="predicted"/>
<evidence type="ECO:0000313" key="1">
    <source>
        <dbReference type="EMBL" id="TFK72071.1"/>
    </source>
</evidence>
<name>A0ACD3B2K8_9AGAR</name>
<evidence type="ECO:0000313" key="2">
    <source>
        <dbReference type="Proteomes" id="UP000308600"/>
    </source>
</evidence>
<gene>
    <name evidence="1" type="ORF">BDN72DRAFT_378231</name>
</gene>
<organism evidence="1 2">
    <name type="scientific">Pluteus cervinus</name>
    <dbReference type="NCBI Taxonomy" id="181527"/>
    <lineage>
        <taxon>Eukaryota</taxon>
        <taxon>Fungi</taxon>
        <taxon>Dikarya</taxon>
        <taxon>Basidiomycota</taxon>
        <taxon>Agaricomycotina</taxon>
        <taxon>Agaricomycetes</taxon>
        <taxon>Agaricomycetidae</taxon>
        <taxon>Agaricales</taxon>
        <taxon>Pluteineae</taxon>
        <taxon>Pluteaceae</taxon>
        <taxon>Pluteus</taxon>
    </lineage>
</organism>
<keyword evidence="2" id="KW-1185">Reference proteome</keyword>
<accession>A0ACD3B2K8</accession>
<reference evidence="1 2" key="1">
    <citation type="journal article" date="2019" name="Nat. Ecol. Evol.">
        <title>Megaphylogeny resolves global patterns of mushroom evolution.</title>
        <authorList>
            <person name="Varga T."/>
            <person name="Krizsan K."/>
            <person name="Foldi C."/>
            <person name="Dima B."/>
            <person name="Sanchez-Garcia M."/>
            <person name="Sanchez-Ramirez S."/>
            <person name="Szollosi G.J."/>
            <person name="Szarkandi J.G."/>
            <person name="Papp V."/>
            <person name="Albert L."/>
            <person name="Andreopoulos W."/>
            <person name="Angelini C."/>
            <person name="Antonin V."/>
            <person name="Barry K.W."/>
            <person name="Bougher N.L."/>
            <person name="Buchanan P."/>
            <person name="Buyck B."/>
            <person name="Bense V."/>
            <person name="Catcheside P."/>
            <person name="Chovatia M."/>
            <person name="Cooper J."/>
            <person name="Damon W."/>
            <person name="Desjardin D."/>
            <person name="Finy P."/>
            <person name="Geml J."/>
            <person name="Haridas S."/>
            <person name="Hughes K."/>
            <person name="Justo A."/>
            <person name="Karasinski D."/>
            <person name="Kautmanova I."/>
            <person name="Kiss B."/>
            <person name="Kocsube S."/>
            <person name="Kotiranta H."/>
            <person name="LaButti K.M."/>
            <person name="Lechner B.E."/>
            <person name="Liimatainen K."/>
            <person name="Lipzen A."/>
            <person name="Lukacs Z."/>
            <person name="Mihaltcheva S."/>
            <person name="Morgado L.N."/>
            <person name="Niskanen T."/>
            <person name="Noordeloos M.E."/>
            <person name="Ohm R.A."/>
            <person name="Ortiz-Santana B."/>
            <person name="Ovrebo C."/>
            <person name="Racz N."/>
            <person name="Riley R."/>
            <person name="Savchenko A."/>
            <person name="Shiryaev A."/>
            <person name="Soop K."/>
            <person name="Spirin V."/>
            <person name="Szebenyi C."/>
            <person name="Tomsovsky M."/>
            <person name="Tulloss R.E."/>
            <person name="Uehling J."/>
            <person name="Grigoriev I.V."/>
            <person name="Vagvolgyi C."/>
            <person name="Papp T."/>
            <person name="Martin F.M."/>
            <person name="Miettinen O."/>
            <person name="Hibbett D.S."/>
            <person name="Nagy L.G."/>
        </authorList>
    </citation>
    <scope>NUCLEOTIDE SEQUENCE [LARGE SCALE GENOMIC DNA]</scope>
    <source>
        <strain evidence="1 2">NL-1719</strain>
    </source>
</reference>
<dbReference type="EMBL" id="ML208289">
    <property type="protein sequence ID" value="TFK72071.1"/>
    <property type="molecule type" value="Genomic_DNA"/>
</dbReference>
<protein>
    <submittedName>
        <fullName evidence="1">Uncharacterized protein</fullName>
    </submittedName>
</protein>
<sequence>MSRVYNRDGGEDTQVLSDVKDFLAAHGLEIRYTTRPLVVEPTIQGVSEEGSVPDMDPVEFAKRAAKEEALGPSAVQAERLNDPYPDLMTPDPLLDSRDVMDFPPTKESPYHNRVTVRNHSSIFHEAMEKQGFDFSDENWKPTTTDETEEQLTSTDNLPLSPAELRKLYRFPIFTRRITQQTGKGKIHRQFVLMIVGNGDGLVGLGQGKDTDHARAESKAFVEAVRNMDWVERFEKRTIWTEMDTKLGATRLIMRPRPVGFGLRCNPGLHQVLKAAGIKDISAKVWGSRNKINVIKAAMRMLQAGHAPLSMGDGIGGPGRKLNKGSGLRSKSDVERERGRKLISLRK</sequence>